<dbReference type="EMBL" id="SACN01000001">
    <property type="protein sequence ID" value="RVT93417.1"/>
    <property type="molecule type" value="Genomic_DNA"/>
</dbReference>
<dbReference type="RefSeq" id="WP_164857118.1">
    <property type="nucleotide sequence ID" value="NZ_SACN01000001.1"/>
</dbReference>
<proteinExistence type="predicted"/>
<reference evidence="1 2" key="1">
    <citation type="submission" date="2019-01" db="EMBL/GenBank/DDBJ databases">
        <authorList>
            <person name="Chen W.-M."/>
        </authorList>
    </citation>
    <scope>NUCLEOTIDE SEQUENCE [LARGE SCALE GENOMIC DNA]</scope>
    <source>
        <strain evidence="1 2">CCP-7</strain>
    </source>
</reference>
<accession>A0A437M707</accession>
<dbReference type="AlphaFoldDB" id="A0A437M707"/>
<evidence type="ECO:0000313" key="2">
    <source>
        <dbReference type="Proteomes" id="UP000282971"/>
    </source>
</evidence>
<gene>
    <name evidence="1" type="ORF">EOD43_05950</name>
</gene>
<comment type="caution">
    <text evidence="1">The sequence shown here is derived from an EMBL/GenBank/DDBJ whole genome shotgun (WGS) entry which is preliminary data.</text>
</comment>
<protein>
    <submittedName>
        <fullName evidence="1">Uncharacterized protein</fullName>
    </submittedName>
</protein>
<keyword evidence="2" id="KW-1185">Reference proteome</keyword>
<name>A0A437M707_9SPHN</name>
<organism evidence="1 2">
    <name type="scientific">Sphingomonas crocodyli</name>
    <dbReference type="NCBI Taxonomy" id="1979270"/>
    <lineage>
        <taxon>Bacteria</taxon>
        <taxon>Pseudomonadati</taxon>
        <taxon>Pseudomonadota</taxon>
        <taxon>Alphaproteobacteria</taxon>
        <taxon>Sphingomonadales</taxon>
        <taxon>Sphingomonadaceae</taxon>
        <taxon>Sphingomonas</taxon>
    </lineage>
</organism>
<evidence type="ECO:0000313" key="1">
    <source>
        <dbReference type="EMBL" id="RVT93417.1"/>
    </source>
</evidence>
<sequence length="70" mass="7784">MTKLISCELSLYVDADDTLNQAAIMTDGQLENAVERIGEFLLKEVPQVLERVNIIVHQISINTNVDDLGI</sequence>
<dbReference type="Proteomes" id="UP000282971">
    <property type="component" value="Unassembled WGS sequence"/>
</dbReference>